<dbReference type="EMBL" id="GDJX01007740">
    <property type="protein sequence ID" value="JAT60196.1"/>
    <property type="molecule type" value="Transcribed_RNA"/>
</dbReference>
<protein>
    <submittedName>
        <fullName evidence="2">Citron Rho-interacting kinase</fullName>
    </submittedName>
</protein>
<accession>A0A1D1Z024</accession>
<keyword evidence="2" id="KW-0418">Kinase</keyword>
<feature type="transmembrane region" description="Helical" evidence="1">
    <location>
        <begin position="42"/>
        <end position="61"/>
    </location>
</feature>
<keyword evidence="1" id="KW-0472">Membrane</keyword>
<gene>
    <name evidence="2" type="primary">Cit_3</name>
    <name evidence="2" type="ORF">g.122226</name>
</gene>
<proteinExistence type="predicted"/>
<name>A0A1D1Z024_9ARAE</name>
<organism evidence="2">
    <name type="scientific">Anthurium amnicola</name>
    <dbReference type="NCBI Taxonomy" id="1678845"/>
    <lineage>
        <taxon>Eukaryota</taxon>
        <taxon>Viridiplantae</taxon>
        <taxon>Streptophyta</taxon>
        <taxon>Embryophyta</taxon>
        <taxon>Tracheophyta</taxon>
        <taxon>Spermatophyta</taxon>
        <taxon>Magnoliopsida</taxon>
        <taxon>Liliopsida</taxon>
        <taxon>Araceae</taxon>
        <taxon>Pothoideae</taxon>
        <taxon>Potheae</taxon>
        <taxon>Anthurium</taxon>
    </lineage>
</organism>
<keyword evidence="1" id="KW-0812">Transmembrane</keyword>
<keyword evidence="1" id="KW-1133">Transmembrane helix</keyword>
<evidence type="ECO:0000313" key="2">
    <source>
        <dbReference type="EMBL" id="JAT60196.1"/>
    </source>
</evidence>
<evidence type="ECO:0000256" key="1">
    <source>
        <dbReference type="SAM" id="Phobius"/>
    </source>
</evidence>
<feature type="transmembrane region" description="Helical" evidence="1">
    <location>
        <begin position="304"/>
        <end position="324"/>
    </location>
</feature>
<feature type="transmembrane region" description="Helical" evidence="1">
    <location>
        <begin position="6"/>
        <end position="30"/>
    </location>
</feature>
<dbReference type="GO" id="GO:0016301">
    <property type="term" value="F:kinase activity"/>
    <property type="evidence" value="ECO:0007669"/>
    <property type="project" value="UniProtKB-KW"/>
</dbReference>
<dbReference type="PANTHER" id="PTHR34360">
    <property type="entry name" value="OS08G0519400 PROTEIN"/>
    <property type="match status" value="1"/>
</dbReference>
<sequence>MLTSFPSRILLVLLFAVIPLHLICMGFRLLRRRSRLGPLRAVHSAVFLLFVPILLSAIFALPEVSHLPREEGAVSELTELKLKISQLESILEKNIKDLDSKVSLLQEKDSLIEEMSSKIQYLQNFLRNMKKSRGGSVYSEERVSSLEEEVRNLWGEARKNNFDLHTLQSKAYDAEEKLDSVSSQVLKMEDIITEQWIQIRQLEQALQVTKVRTSKAYRKIKSTGCTLLKFINGFHQHHLPEASCHLRSFFFKKSSVLGPYLSHVFNLVQRISLGVRICHHELQGYVRQMMEKYEFTADFANQEVIFFLASAIIIFPFMAACLLYSSYSGPSEEE</sequence>
<keyword evidence="2" id="KW-0808">Transferase</keyword>
<dbReference type="PANTHER" id="PTHR34360:SF2">
    <property type="entry name" value="MYOSIN HEAVY CHAIN-LIKE PROTEIN"/>
    <property type="match status" value="1"/>
</dbReference>
<reference evidence="2" key="1">
    <citation type="submission" date="2015-07" db="EMBL/GenBank/DDBJ databases">
        <title>Transcriptome Assembly of Anthurium amnicola.</title>
        <authorList>
            <person name="Suzuki J."/>
        </authorList>
    </citation>
    <scope>NUCLEOTIDE SEQUENCE</scope>
</reference>
<dbReference type="AlphaFoldDB" id="A0A1D1Z024"/>